<dbReference type="GO" id="GO:0003700">
    <property type="term" value="F:DNA-binding transcription factor activity"/>
    <property type="evidence" value="ECO:0007669"/>
    <property type="project" value="TreeGrafter"/>
</dbReference>
<organism evidence="6 7">
    <name type="scientific">Breznakia blatticola</name>
    <dbReference type="NCBI Taxonomy" id="1754012"/>
    <lineage>
        <taxon>Bacteria</taxon>
        <taxon>Bacillati</taxon>
        <taxon>Bacillota</taxon>
        <taxon>Erysipelotrichia</taxon>
        <taxon>Erysipelotrichales</taxon>
        <taxon>Erysipelotrichaceae</taxon>
        <taxon>Breznakia</taxon>
    </lineage>
</organism>
<keyword evidence="2" id="KW-0238">DNA-binding</keyword>
<dbReference type="SUPFAM" id="SSF53822">
    <property type="entry name" value="Periplasmic binding protein-like I"/>
    <property type="match status" value="1"/>
</dbReference>
<dbReference type="Gene3D" id="1.10.260.40">
    <property type="entry name" value="lambda repressor-like DNA-binding domains"/>
    <property type="match status" value="1"/>
</dbReference>
<dbReference type="InterPro" id="IPR001387">
    <property type="entry name" value="Cro/C1-type_HTH"/>
</dbReference>
<evidence type="ECO:0000259" key="5">
    <source>
        <dbReference type="PROSITE" id="PS50943"/>
    </source>
</evidence>
<dbReference type="Proteomes" id="UP000294743">
    <property type="component" value="Unassembled WGS sequence"/>
</dbReference>
<dbReference type="CDD" id="cd06267">
    <property type="entry name" value="PBP1_LacI_sugar_binding-like"/>
    <property type="match status" value="1"/>
</dbReference>
<feature type="domain" description="HTH lacI-type" evidence="4">
    <location>
        <begin position="3"/>
        <end position="57"/>
    </location>
</feature>
<keyword evidence="3" id="KW-0804">Transcription</keyword>
<dbReference type="SMART" id="SM00354">
    <property type="entry name" value="HTH_LACI"/>
    <property type="match status" value="1"/>
</dbReference>
<protein>
    <submittedName>
        <fullName evidence="6">LacI family transcriptional regulator</fullName>
    </submittedName>
</protein>
<dbReference type="Pfam" id="PF13377">
    <property type="entry name" value="Peripla_BP_3"/>
    <property type="match status" value="1"/>
</dbReference>
<name>A0A4R8A6M0_9FIRM</name>
<dbReference type="Gene3D" id="3.40.50.2300">
    <property type="match status" value="2"/>
</dbReference>
<dbReference type="RefSeq" id="WP_134167694.1">
    <property type="nucleotide sequence ID" value="NZ_SODD01000002.1"/>
</dbReference>
<proteinExistence type="predicted"/>
<dbReference type="InterPro" id="IPR000843">
    <property type="entry name" value="HTH_LacI"/>
</dbReference>
<dbReference type="AlphaFoldDB" id="A0A4R8A6M0"/>
<dbReference type="Pfam" id="PF00356">
    <property type="entry name" value="LacI"/>
    <property type="match status" value="1"/>
</dbReference>
<dbReference type="CDD" id="cd01392">
    <property type="entry name" value="HTH_LacI"/>
    <property type="match status" value="1"/>
</dbReference>
<dbReference type="PRINTS" id="PR00036">
    <property type="entry name" value="HTHLACI"/>
</dbReference>
<feature type="domain" description="HTH cro/C1-type" evidence="5">
    <location>
        <begin position="2"/>
        <end position="47"/>
    </location>
</feature>
<dbReference type="InterPro" id="IPR046335">
    <property type="entry name" value="LacI/GalR-like_sensor"/>
</dbReference>
<dbReference type="EMBL" id="SODD01000002">
    <property type="protein sequence ID" value="TDW26085.1"/>
    <property type="molecule type" value="Genomic_DNA"/>
</dbReference>
<reference evidence="6 7" key="1">
    <citation type="submission" date="2019-03" db="EMBL/GenBank/DDBJ databases">
        <title>Genomic Encyclopedia of Type Strains, Phase IV (KMG-IV): sequencing the most valuable type-strain genomes for metagenomic binning, comparative biology and taxonomic classification.</title>
        <authorList>
            <person name="Goeker M."/>
        </authorList>
    </citation>
    <scope>NUCLEOTIDE SEQUENCE [LARGE SCALE GENOMIC DNA]</scope>
    <source>
        <strain evidence="6 7">DSM 28867</strain>
    </source>
</reference>
<comment type="caution">
    <text evidence="6">The sequence shown here is derived from an EMBL/GenBank/DDBJ whole genome shotgun (WGS) entry which is preliminary data.</text>
</comment>
<dbReference type="PANTHER" id="PTHR30146">
    <property type="entry name" value="LACI-RELATED TRANSCRIPTIONAL REPRESSOR"/>
    <property type="match status" value="1"/>
</dbReference>
<evidence type="ECO:0000256" key="2">
    <source>
        <dbReference type="ARBA" id="ARBA00023125"/>
    </source>
</evidence>
<dbReference type="GO" id="GO:0000976">
    <property type="term" value="F:transcription cis-regulatory region binding"/>
    <property type="evidence" value="ECO:0007669"/>
    <property type="project" value="TreeGrafter"/>
</dbReference>
<dbReference type="OrthoDB" id="369222at2"/>
<dbReference type="InterPro" id="IPR028082">
    <property type="entry name" value="Peripla_BP_I"/>
</dbReference>
<evidence type="ECO:0000259" key="4">
    <source>
        <dbReference type="PROSITE" id="PS50932"/>
    </source>
</evidence>
<evidence type="ECO:0000256" key="1">
    <source>
        <dbReference type="ARBA" id="ARBA00023015"/>
    </source>
</evidence>
<evidence type="ECO:0000313" key="7">
    <source>
        <dbReference type="Proteomes" id="UP000294743"/>
    </source>
</evidence>
<dbReference type="SUPFAM" id="SSF47413">
    <property type="entry name" value="lambda repressor-like DNA-binding domains"/>
    <property type="match status" value="1"/>
</dbReference>
<evidence type="ECO:0000313" key="6">
    <source>
        <dbReference type="EMBL" id="TDW26085.1"/>
    </source>
</evidence>
<gene>
    <name evidence="6" type="ORF">EDD63_102106</name>
</gene>
<keyword evidence="7" id="KW-1185">Reference proteome</keyword>
<keyword evidence="1" id="KW-0805">Transcription regulation</keyword>
<evidence type="ECO:0000256" key="3">
    <source>
        <dbReference type="ARBA" id="ARBA00023163"/>
    </source>
</evidence>
<dbReference type="PANTHER" id="PTHR30146:SF109">
    <property type="entry name" value="HTH-TYPE TRANSCRIPTIONAL REGULATOR GALS"/>
    <property type="match status" value="1"/>
</dbReference>
<dbReference type="PROSITE" id="PS00356">
    <property type="entry name" value="HTH_LACI_1"/>
    <property type="match status" value="1"/>
</dbReference>
<sequence length="336" mass="37158">MKVTIHDVAKKAGVSVATVSRVVNGNYPVNIKTKEKVQAVIDELQFVPNVQAQEIKLGASKTIGVIVPSIDNMFFSEVVNGVERALNEKNYSLLLTFSKNQKDMELACVRNLIARNVAGIIIADPVTENMDQENFKSIVGNVPLIFINGDPSHSDFSFVLSDEVKGTREALDFLWEIGHKDILFVRGNDSYSYDIKQEIFIEFCAQHSLDATNRIVTSGDGNSAQVIENTARLLYDVLSKQRYDAIFCCNDLMAMGCMSACKKLQIQIPQDLALIGFDNTLLSKYCSPMLTTVDQHMHLLGYNAGGLVLENIETGQRGKRIVLNTSLIVRESAAKS</sequence>
<dbReference type="InterPro" id="IPR010982">
    <property type="entry name" value="Lambda_DNA-bd_dom_sf"/>
</dbReference>
<accession>A0A4R8A6M0</accession>
<dbReference type="PROSITE" id="PS50943">
    <property type="entry name" value="HTH_CROC1"/>
    <property type="match status" value="1"/>
</dbReference>
<dbReference type="PROSITE" id="PS50932">
    <property type="entry name" value="HTH_LACI_2"/>
    <property type="match status" value="1"/>
</dbReference>